<gene>
    <name evidence="1" type="ORF">DSY96_09785</name>
</gene>
<dbReference type="AlphaFoldDB" id="A0A432GFA7"/>
<organism evidence="1 2">
    <name type="scientific">SAR324 cluster bacterium</name>
    <dbReference type="NCBI Taxonomy" id="2024889"/>
    <lineage>
        <taxon>Bacteria</taxon>
        <taxon>Deltaproteobacteria</taxon>
        <taxon>SAR324 cluster</taxon>
    </lineage>
</organism>
<reference evidence="1 2" key="1">
    <citation type="submission" date="2018-06" db="EMBL/GenBank/DDBJ databases">
        <title>Combined omics and stable isotope probing to characterize newly discovered Mariana Back-Arc vent microbial communities.</title>
        <authorList>
            <person name="Trembath-Reichert E."/>
            <person name="Huber J.A."/>
        </authorList>
    </citation>
    <scope>NUCLEOTIDE SEQUENCE [LARGE SCALE GENOMIC DNA]</scope>
    <source>
        <strain evidence="1">MAG 58</strain>
    </source>
</reference>
<evidence type="ECO:0000313" key="2">
    <source>
        <dbReference type="Proteomes" id="UP000287917"/>
    </source>
</evidence>
<dbReference type="Proteomes" id="UP000287917">
    <property type="component" value="Unassembled WGS sequence"/>
</dbReference>
<dbReference type="EMBL" id="QNZK01000338">
    <property type="protein sequence ID" value="RTZ82472.1"/>
    <property type="molecule type" value="Genomic_DNA"/>
</dbReference>
<feature type="non-terminal residue" evidence="1">
    <location>
        <position position="81"/>
    </location>
</feature>
<protein>
    <submittedName>
        <fullName evidence="1">Uncharacterized protein</fullName>
    </submittedName>
</protein>
<accession>A0A432GFA7</accession>
<sequence length="81" mass="8750">MIIVSGFIVGLLLSGCGGGSDDPYTPREISKEHQGLSLSELKSMASDISYYELIGHPGEGIVFDVSNRRLIENVEKHDGTL</sequence>
<name>A0A432GFA7_9DELT</name>
<evidence type="ECO:0000313" key="1">
    <source>
        <dbReference type="EMBL" id="RTZ82472.1"/>
    </source>
</evidence>
<comment type="caution">
    <text evidence="1">The sequence shown here is derived from an EMBL/GenBank/DDBJ whole genome shotgun (WGS) entry which is preliminary data.</text>
</comment>
<proteinExistence type="predicted"/>